<accession>A0A9D4GR61</accession>
<organism evidence="2 3">
    <name type="scientific">Dreissena polymorpha</name>
    <name type="common">Zebra mussel</name>
    <name type="synonym">Mytilus polymorpha</name>
    <dbReference type="NCBI Taxonomy" id="45954"/>
    <lineage>
        <taxon>Eukaryota</taxon>
        <taxon>Metazoa</taxon>
        <taxon>Spiralia</taxon>
        <taxon>Lophotrochozoa</taxon>
        <taxon>Mollusca</taxon>
        <taxon>Bivalvia</taxon>
        <taxon>Autobranchia</taxon>
        <taxon>Heteroconchia</taxon>
        <taxon>Euheterodonta</taxon>
        <taxon>Imparidentia</taxon>
        <taxon>Neoheterodontei</taxon>
        <taxon>Myida</taxon>
        <taxon>Dreissenoidea</taxon>
        <taxon>Dreissenidae</taxon>
        <taxon>Dreissena</taxon>
    </lineage>
</organism>
<evidence type="ECO:0000313" key="2">
    <source>
        <dbReference type="EMBL" id="KAH3819945.1"/>
    </source>
</evidence>
<sequence>MQFRPVVSPSPFIGSVTLVNYYICVFPLTGVGVTWMQFRPAVSPSPFTGSVTLVNYYICIYPLTGVGGNLDAV</sequence>
<keyword evidence="1" id="KW-0472">Membrane</keyword>
<protein>
    <submittedName>
        <fullName evidence="2">Uncharacterized protein</fullName>
    </submittedName>
</protein>
<keyword evidence="1" id="KW-0812">Transmembrane</keyword>
<keyword evidence="3" id="KW-1185">Reference proteome</keyword>
<gene>
    <name evidence="2" type="ORF">DPMN_121689</name>
</gene>
<dbReference type="AlphaFoldDB" id="A0A9D4GR61"/>
<name>A0A9D4GR61_DREPO</name>
<keyword evidence="1" id="KW-1133">Transmembrane helix</keyword>
<dbReference type="Proteomes" id="UP000828390">
    <property type="component" value="Unassembled WGS sequence"/>
</dbReference>
<reference evidence="2" key="2">
    <citation type="submission" date="2020-11" db="EMBL/GenBank/DDBJ databases">
        <authorList>
            <person name="McCartney M.A."/>
            <person name="Auch B."/>
            <person name="Kono T."/>
            <person name="Mallez S."/>
            <person name="Becker A."/>
            <person name="Gohl D.M."/>
            <person name="Silverstein K.A.T."/>
            <person name="Koren S."/>
            <person name="Bechman K.B."/>
            <person name="Herman A."/>
            <person name="Abrahante J.E."/>
            <person name="Garbe J."/>
        </authorList>
    </citation>
    <scope>NUCLEOTIDE SEQUENCE</scope>
    <source>
        <strain evidence="2">Duluth1</strain>
        <tissue evidence="2">Whole animal</tissue>
    </source>
</reference>
<dbReference type="EMBL" id="JAIWYP010000005">
    <property type="protein sequence ID" value="KAH3819945.1"/>
    <property type="molecule type" value="Genomic_DNA"/>
</dbReference>
<reference evidence="2" key="1">
    <citation type="journal article" date="2019" name="bioRxiv">
        <title>The Genome of the Zebra Mussel, Dreissena polymorpha: A Resource for Invasive Species Research.</title>
        <authorList>
            <person name="McCartney M.A."/>
            <person name="Auch B."/>
            <person name="Kono T."/>
            <person name="Mallez S."/>
            <person name="Zhang Y."/>
            <person name="Obille A."/>
            <person name="Becker A."/>
            <person name="Abrahante J.E."/>
            <person name="Garbe J."/>
            <person name="Badalamenti J.P."/>
            <person name="Herman A."/>
            <person name="Mangelson H."/>
            <person name="Liachko I."/>
            <person name="Sullivan S."/>
            <person name="Sone E.D."/>
            <person name="Koren S."/>
            <person name="Silverstein K.A.T."/>
            <person name="Beckman K.B."/>
            <person name="Gohl D.M."/>
        </authorList>
    </citation>
    <scope>NUCLEOTIDE SEQUENCE</scope>
    <source>
        <strain evidence="2">Duluth1</strain>
        <tissue evidence="2">Whole animal</tissue>
    </source>
</reference>
<feature type="transmembrane region" description="Helical" evidence="1">
    <location>
        <begin position="12"/>
        <end position="35"/>
    </location>
</feature>
<evidence type="ECO:0000256" key="1">
    <source>
        <dbReference type="SAM" id="Phobius"/>
    </source>
</evidence>
<proteinExistence type="predicted"/>
<evidence type="ECO:0000313" key="3">
    <source>
        <dbReference type="Proteomes" id="UP000828390"/>
    </source>
</evidence>
<comment type="caution">
    <text evidence="2">The sequence shown here is derived from an EMBL/GenBank/DDBJ whole genome shotgun (WGS) entry which is preliminary data.</text>
</comment>